<comment type="caution">
    <text evidence="1">The sequence shown here is derived from an EMBL/GenBank/DDBJ whole genome shotgun (WGS) entry which is preliminary data.</text>
</comment>
<evidence type="ECO:0000313" key="1">
    <source>
        <dbReference type="EMBL" id="NEA22585.1"/>
    </source>
</evidence>
<proteinExistence type="predicted"/>
<dbReference type="RefSeq" id="WP_163054321.1">
    <property type="nucleotide sequence ID" value="NZ_JAAGLI010000213.1"/>
</dbReference>
<dbReference type="InterPro" id="IPR058154">
    <property type="entry name" value="Bxb1_TTP-like"/>
</dbReference>
<reference evidence="1 2" key="1">
    <citation type="submission" date="2020-01" db="EMBL/GenBank/DDBJ databases">
        <title>Insect and environment-associated Actinomycetes.</title>
        <authorList>
            <person name="Currrie C."/>
            <person name="Chevrette M."/>
            <person name="Carlson C."/>
            <person name="Stubbendieck R."/>
            <person name="Wendt-Pienkowski E."/>
        </authorList>
    </citation>
    <scope>NUCLEOTIDE SEQUENCE [LARGE SCALE GENOMIC DNA]</scope>
    <source>
        <strain evidence="1 2">SID10258</strain>
    </source>
</reference>
<dbReference type="AlphaFoldDB" id="A0A6L9QBF7"/>
<evidence type="ECO:0000313" key="2">
    <source>
        <dbReference type="Proteomes" id="UP000475532"/>
    </source>
</evidence>
<organism evidence="1 2">
    <name type="scientific">Actinomadura bangladeshensis</name>
    <dbReference type="NCBI Taxonomy" id="453573"/>
    <lineage>
        <taxon>Bacteria</taxon>
        <taxon>Bacillati</taxon>
        <taxon>Actinomycetota</taxon>
        <taxon>Actinomycetes</taxon>
        <taxon>Streptosporangiales</taxon>
        <taxon>Thermomonosporaceae</taxon>
        <taxon>Actinomadura</taxon>
    </lineage>
</organism>
<sequence>MANTDNITVGAKGFAYFGEVGVTAPSDIATAWGTGWEDAGIILDDGLTEALAEDETSFGGWGYNGPIRIQPKSRTITFKLVLTETTARALSLYYSVPIADMTTVGTGDSIGVQFDDPETALAIYVALGLDVIDEQTGRQFRYVVPRAKVSDRDNIEDKADSLHQYGLTMTAMVPTVGGTPVKRFVSNVPLPT</sequence>
<dbReference type="EMBL" id="JAAGLI010000213">
    <property type="protein sequence ID" value="NEA22585.1"/>
    <property type="molecule type" value="Genomic_DNA"/>
</dbReference>
<gene>
    <name evidence="1" type="ORF">G3I70_08785</name>
</gene>
<accession>A0A6L9QBF7</accession>
<protein>
    <submittedName>
        <fullName evidence="1">Phage tail protein</fullName>
    </submittedName>
</protein>
<dbReference type="Pfam" id="PF25681">
    <property type="entry name" value="Phage_TTP_17"/>
    <property type="match status" value="1"/>
</dbReference>
<name>A0A6L9QBF7_9ACTN</name>
<dbReference type="Proteomes" id="UP000475532">
    <property type="component" value="Unassembled WGS sequence"/>
</dbReference>